<keyword evidence="2" id="KW-1133">Transmembrane helix</keyword>
<evidence type="ECO:0000256" key="3">
    <source>
        <dbReference type="SAM" id="SignalP"/>
    </source>
</evidence>
<feature type="transmembrane region" description="Helical" evidence="2">
    <location>
        <begin position="686"/>
        <end position="707"/>
    </location>
</feature>
<evidence type="ECO:0000313" key="5">
    <source>
        <dbReference type="Proteomes" id="UP000008867"/>
    </source>
</evidence>
<feature type="transmembrane region" description="Helical" evidence="2">
    <location>
        <begin position="1203"/>
        <end position="1223"/>
    </location>
</feature>
<dbReference type="PROSITE" id="PS51257">
    <property type="entry name" value="PROKAR_LIPOPROTEIN"/>
    <property type="match status" value="1"/>
</dbReference>
<keyword evidence="5" id="KW-1185">Reference proteome</keyword>
<keyword evidence="2" id="KW-0812">Transmembrane</keyword>
<feature type="region of interest" description="Disordered" evidence="1">
    <location>
        <begin position="1123"/>
        <end position="1164"/>
    </location>
</feature>
<dbReference type="Proteomes" id="UP000008867">
    <property type="component" value="Chromosome 5"/>
</dbReference>
<evidence type="ECO:0000256" key="2">
    <source>
        <dbReference type="SAM" id="Phobius"/>
    </source>
</evidence>
<feature type="transmembrane region" description="Helical" evidence="2">
    <location>
        <begin position="819"/>
        <end position="838"/>
    </location>
</feature>
<evidence type="ECO:0008006" key="6">
    <source>
        <dbReference type="Google" id="ProtNLM"/>
    </source>
</evidence>
<dbReference type="EMBL" id="FQ311470">
    <property type="protein sequence ID" value="CBQ72847.1"/>
    <property type="molecule type" value="Genomic_DNA"/>
</dbReference>
<feature type="region of interest" description="Disordered" evidence="1">
    <location>
        <begin position="936"/>
        <end position="961"/>
    </location>
</feature>
<dbReference type="OrthoDB" id="2556855at2759"/>
<dbReference type="eggNOG" id="ENOG502RDQT">
    <property type="taxonomic scope" value="Eukaryota"/>
</dbReference>
<feature type="region of interest" description="Disordered" evidence="1">
    <location>
        <begin position="97"/>
        <end position="116"/>
    </location>
</feature>
<dbReference type="VEuPathDB" id="FungiDB:sr16578"/>
<feature type="region of interest" description="Disordered" evidence="1">
    <location>
        <begin position="1689"/>
        <end position="1712"/>
    </location>
</feature>
<feature type="non-terminal residue" evidence="4">
    <location>
        <position position="1798"/>
    </location>
</feature>
<gene>
    <name evidence="4" type="ORF">sr16578</name>
</gene>
<feature type="transmembrane region" description="Helical" evidence="2">
    <location>
        <begin position="1652"/>
        <end position="1674"/>
    </location>
</feature>
<feature type="region of interest" description="Disordered" evidence="1">
    <location>
        <begin position="370"/>
        <end position="402"/>
    </location>
</feature>
<feature type="transmembrane region" description="Helical" evidence="2">
    <location>
        <begin position="427"/>
        <end position="446"/>
    </location>
</feature>
<proteinExistence type="predicted"/>
<organism evidence="4 5">
    <name type="scientific">Sporisorium reilianum (strain SRZ2)</name>
    <name type="common">Maize head smut fungus</name>
    <dbReference type="NCBI Taxonomy" id="999809"/>
    <lineage>
        <taxon>Eukaryota</taxon>
        <taxon>Fungi</taxon>
        <taxon>Dikarya</taxon>
        <taxon>Basidiomycota</taxon>
        <taxon>Ustilaginomycotina</taxon>
        <taxon>Ustilaginomycetes</taxon>
        <taxon>Ustilaginales</taxon>
        <taxon>Ustilaginaceae</taxon>
        <taxon>Sporisorium</taxon>
    </lineage>
</organism>
<reference evidence="4 5" key="1">
    <citation type="journal article" date="2010" name="Science">
        <title>Pathogenicity determinants in smut fungi revealed by genome comparison.</title>
        <authorList>
            <person name="Schirawski J."/>
            <person name="Mannhaupt G."/>
            <person name="Muench K."/>
            <person name="Brefort T."/>
            <person name="Schipper K."/>
            <person name="Doehlemann G."/>
            <person name="Di Stasio M."/>
            <person name="Roessel N."/>
            <person name="Mendoza-Mendoza A."/>
            <person name="Pester D."/>
            <person name="Mueller O."/>
            <person name="Winterberg B."/>
            <person name="Meyer E."/>
            <person name="Ghareeb H."/>
            <person name="Wollenberg T."/>
            <person name="Muensterkoetter M."/>
            <person name="Wong P."/>
            <person name="Walter M."/>
            <person name="Stukenbrock E."/>
            <person name="Gueldener U."/>
            <person name="Kahmann R."/>
        </authorList>
    </citation>
    <scope>NUCLEOTIDE SEQUENCE [LARGE SCALE GENOMIC DNA]</scope>
    <source>
        <strain evidence="5">SRZ2</strain>
    </source>
</reference>
<feature type="compositionally biased region" description="Basic and acidic residues" evidence="1">
    <location>
        <begin position="1689"/>
        <end position="1702"/>
    </location>
</feature>
<feature type="region of interest" description="Disordered" evidence="1">
    <location>
        <begin position="636"/>
        <end position="677"/>
    </location>
</feature>
<keyword evidence="2" id="KW-0472">Membrane</keyword>
<evidence type="ECO:0000313" key="4">
    <source>
        <dbReference type="EMBL" id="CBQ72847.1"/>
    </source>
</evidence>
<protein>
    <recommendedName>
        <fullName evidence="6">Transmembrane protein</fullName>
    </recommendedName>
</protein>
<feature type="compositionally biased region" description="Low complexity" evidence="1">
    <location>
        <begin position="1128"/>
        <end position="1158"/>
    </location>
</feature>
<feature type="region of interest" description="Disordered" evidence="1">
    <location>
        <begin position="1572"/>
        <end position="1594"/>
    </location>
</feature>
<dbReference type="HOGENOM" id="CLU_238175_0_0_1"/>
<feature type="transmembrane region" description="Helical" evidence="2">
    <location>
        <begin position="908"/>
        <end position="930"/>
    </location>
</feature>
<feature type="signal peptide" evidence="3">
    <location>
        <begin position="1"/>
        <end position="19"/>
    </location>
</feature>
<evidence type="ECO:0000256" key="1">
    <source>
        <dbReference type="SAM" id="MobiDB-lite"/>
    </source>
</evidence>
<feature type="compositionally biased region" description="Basic and acidic residues" evidence="1">
    <location>
        <begin position="378"/>
        <end position="393"/>
    </location>
</feature>
<feature type="transmembrane region" description="Helical" evidence="2">
    <location>
        <begin position="510"/>
        <end position="532"/>
    </location>
</feature>
<feature type="transmembrane region" description="Helical" evidence="2">
    <location>
        <begin position="601"/>
        <end position="623"/>
    </location>
</feature>
<feature type="transmembrane region" description="Helical" evidence="2">
    <location>
        <begin position="1039"/>
        <end position="1060"/>
    </location>
</feature>
<feature type="chain" id="PRO_5003215222" description="Transmembrane protein" evidence="3">
    <location>
        <begin position="20"/>
        <end position="1798"/>
    </location>
</feature>
<feature type="transmembrane region" description="Helical" evidence="2">
    <location>
        <begin position="1401"/>
        <end position="1420"/>
    </location>
</feature>
<keyword evidence="3" id="KW-0732">Signal</keyword>
<sequence>MRAVFVLAAVYLLMAAVACQPLREAKAKLELSKRFHRKPPSFKKARPASPKVKRRFQKLTSAAEAVSDAFSRLGARVRGGKDAVRSAEEDAHFVSANTKPFPRPGIVTKPGATDPALPTPPGRFDFHGDEHGYGADIEHDALKARIYTQPPLHVGRDADVAATSHVGVSAETEAVGGKRQYKHFWQDPHQRPWMVAGAVVSAAYVWWMASKIKQDLEMTQNLNAASDRSQAQQQAATQQALAENAALEAAAPPATQSPTKRALVKRHNPFTAFRETASRVSLADGSARLRDVVASLPTRTKKMILGFFFGATGLAAGLGTMIYFYFKNLREPGSGPKPLPANYTVPETPPSVPVPLHQVIHATLRKRSILPPQLDVQPSHEERQHHQDTEARLKKPSPSHDLARRRVRFSGFEELGQDGFHVRIRDALATFVLVGVGVGAATYAIIRYRAAHDGSSKHHKRHVAASSGPPRLMRRLTPVLEMITGPHRSSVEAGGEAELAELDPDDPFNLAVRGIVGALALAGTIGGGVWLFKHIQHDRHRKRDVTVSSRSSSERISQRMVHVDRVLEKRSDADTASPHLQRRLASNVAFREEEDVVAHPGAFVAAMTVLFAPLFGIEIWSAVEEHKLRKEYSEAFPTEDPAHDKSHFKRALPDDPSIDSSTSAALQRRAVPSSPVKHLGKDAGEALVYGLGILVVGSALASIYSAVKDDRPQDHDGETPYSGLQPVIPSVAWNGHRQGLAKRMVPVDRGVEMIPMAVHDLAEHETAPLIPAVRAPAPHPHRARPAVEARLRRQRLEQLVEDIKRAATPVMSHTARRTLIAAVIAFVGLSSWLAYGMYKHPGGKYDDDDDDSHKPHPHRLRKRMVPAERAAEMARMADQAALARVSPEVDPVHSCVSQLRDELTRPQLFAVAAALGTGIAFMTIGGVGLWKHYHSHDDDDDDDDDEAAPKPSQPPHRLGGRQKIFARRMLQHDAAPEVASRKRLSKRMFQMAQMAPGENTRASQTVVPFDGNNPAVIDQHLVDAPPGSEEIVTNKLVEVALGFTLATFLAAGVAGLVYGLKNMKQERQDRHAEPPEAVNPHRKHVERALVQRRDVVLRSTSPRAHLVKRGALDAVEKAGEAVAEESSKVSSSLTRPSSAASRLNEQIASASTQASSQLPRPPSRPLLDMAAIARKTTGAARTGARGMRSGARRFNDHLNENALIYNLLLAVGVIGVIGGRLVWAHKHPDRVQHEMQKMLSKRGVPAVDAPAIVEQTKALAQEGRQPTKTAAQRLGRFIVRHRQGEVVALSAVAIASGVIGLSMLANWLIERADNEEWQAERALHNGSLSKRDLSLAALRNASEDTLLAVRMAVRRWRNAMTRRRIERRPPLPVVTLGRGGPAAPPQLRPLREDLLRSMRQGAAIGLLASLLTMPRFIYLLRKKMRARRERERIKQLYLQENAIADHGQDSHRTRDRPVLSKRAPSLAALRNVSEEALLSVRVVIRRWRRAVYRRRAGRRPPLPVHTLGDRPPTTQIQWKKIGSEVGPPIVGVSVAGLAVWILAPKIIAAQEKERRQKLERERQALRKLLRDHEMSEHGVDAPRTQHPNGLSKRDAPLASFRKAPEDAMQAVRAVGRRWRDATERRRMDRRPRLPVARLGDDRQARRARWKTAAAKAVVPLVGGAAIGGTLYLTLRLALKQHLLQEQENARRAELESRREHGQHVHGSGAPHELSKRALSLPQVLDAARVAKADLRSLISGQRLPRQAMIARNRRIRKAAKYTGAFVAFEVVKTYLLYELVKNHFKKKERQHDQDLQQQ</sequence>
<feature type="transmembrane region" description="Helical" evidence="2">
    <location>
        <begin position="1286"/>
        <end position="1309"/>
    </location>
</feature>
<name>E7A017_SPORE</name>
<accession>E7A017</accession>
<feature type="transmembrane region" description="Helical" evidence="2">
    <location>
        <begin position="303"/>
        <end position="326"/>
    </location>
</feature>